<dbReference type="AlphaFoldDB" id="A0A8J2M413"/>
<accession>A0A8J2M413</accession>
<organism evidence="2 3">
    <name type="scientific">Cercopithifilaria johnstoni</name>
    <dbReference type="NCBI Taxonomy" id="2874296"/>
    <lineage>
        <taxon>Eukaryota</taxon>
        <taxon>Metazoa</taxon>
        <taxon>Ecdysozoa</taxon>
        <taxon>Nematoda</taxon>
        <taxon>Chromadorea</taxon>
        <taxon>Rhabditida</taxon>
        <taxon>Spirurina</taxon>
        <taxon>Spiruromorpha</taxon>
        <taxon>Filarioidea</taxon>
        <taxon>Onchocercidae</taxon>
        <taxon>Cercopithifilaria</taxon>
    </lineage>
</organism>
<feature type="domain" description="ZP" evidence="1">
    <location>
        <begin position="1"/>
        <end position="103"/>
    </location>
</feature>
<reference evidence="2" key="1">
    <citation type="submission" date="2021-09" db="EMBL/GenBank/DDBJ databases">
        <authorList>
            <consortium name="Pathogen Informatics"/>
        </authorList>
    </citation>
    <scope>NUCLEOTIDE SEQUENCE</scope>
</reference>
<comment type="caution">
    <text evidence="2">The sequence shown here is derived from an EMBL/GenBank/DDBJ whole genome shotgun (WGS) entry which is preliminary data.</text>
</comment>
<dbReference type="Proteomes" id="UP000746747">
    <property type="component" value="Unassembled WGS sequence"/>
</dbReference>
<protein>
    <recommendedName>
        <fullName evidence="1">ZP domain-containing protein</fullName>
    </recommendedName>
</protein>
<name>A0A8J2M413_9BILA</name>
<sequence>MDIQLEFDEPFSGIIFADKAYNDSACRWDGKYNIKMNVSIPIFGSDGSYACGIKLQQKTGEITSMLIISPMKNILVDGVTNLQIRCLYATNDITITMAGLQLV</sequence>
<dbReference type="EMBL" id="CAKAEH010001343">
    <property type="protein sequence ID" value="CAG9534950.1"/>
    <property type="molecule type" value="Genomic_DNA"/>
</dbReference>
<keyword evidence="3" id="KW-1185">Reference proteome</keyword>
<dbReference type="PROSITE" id="PS51034">
    <property type="entry name" value="ZP_2"/>
    <property type="match status" value="1"/>
</dbReference>
<gene>
    <name evidence="2" type="ORF">CJOHNSTONI_LOCUS5037</name>
</gene>
<dbReference type="OrthoDB" id="6432511at2759"/>
<evidence type="ECO:0000259" key="1">
    <source>
        <dbReference type="PROSITE" id="PS51034"/>
    </source>
</evidence>
<dbReference type="InterPro" id="IPR001507">
    <property type="entry name" value="ZP_dom"/>
</dbReference>
<proteinExistence type="predicted"/>
<feature type="non-terminal residue" evidence="2">
    <location>
        <position position="1"/>
    </location>
</feature>
<evidence type="ECO:0000313" key="3">
    <source>
        <dbReference type="Proteomes" id="UP000746747"/>
    </source>
</evidence>
<evidence type="ECO:0000313" key="2">
    <source>
        <dbReference type="EMBL" id="CAG9534950.1"/>
    </source>
</evidence>